<comment type="caution">
    <text evidence="6">The sequence shown here is derived from an EMBL/GenBank/DDBJ whole genome shotgun (WGS) entry which is preliminary data.</text>
</comment>
<keyword evidence="2" id="KW-0288">FMN</keyword>
<evidence type="ECO:0000313" key="7">
    <source>
        <dbReference type="Proteomes" id="UP000614469"/>
    </source>
</evidence>
<dbReference type="EC" id="1.-.-.-" evidence="6"/>
<evidence type="ECO:0000256" key="2">
    <source>
        <dbReference type="ARBA" id="ARBA00022643"/>
    </source>
</evidence>
<evidence type="ECO:0000256" key="4">
    <source>
        <dbReference type="ARBA" id="ARBA00023033"/>
    </source>
</evidence>
<evidence type="ECO:0000256" key="3">
    <source>
        <dbReference type="ARBA" id="ARBA00023002"/>
    </source>
</evidence>
<feature type="domain" description="Luciferase-like" evidence="5">
    <location>
        <begin position="18"/>
        <end position="245"/>
    </location>
</feature>
<dbReference type="AlphaFoldDB" id="A0A8J6THC4"/>
<dbReference type="SUPFAM" id="SSF51679">
    <property type="entry name" value="Bacterial luciferase-like"/>
    <property type="match status" value="1"/>
</dbReference>
<dbReference type="Gene3D" id="3.20.20.30">
    <property type="entry name" value="Luciferase-like domain"/>
    <property type="match status" value="1"/>
</dbReference>
<dbReference type="EMBL" id="JACNJN010000066">
    <property type="protein sequence ID" value="MBC8334440.1"/>
    <property type="molecule type" value="Genomic_DNA"/>
</dbReference>
<keyword evidence="1" id="KW-0285">Flavoprotein</keyword>
<proteinExistence type="predicted"/>
<dbReference type="GO" id="GO:0008726">
    <property type="term" value="F:alkanesulfonate monooxygenase activity"/>
    <property type="evidence" value="ECO:0007669"/>
    <property type="project" value="TreeGrafter"/>
</dbReference>
<dbReference type="InterPro" id="IPR036661">
    <property type="entry name" value="Luciferase-like_sf"/>
</dbReference>
<accession>A0A8J6THC4</accession>
<keyword evidence="3 6" id="KW-0560">Oxidoreductase</keyword>
<dbReference type="PANTHER" id="PTHR42847">
    <property type="entry name" value="ALKANESULFONATE MONOOXYGENASE"/>
    <property type="match status" value="1"/>
</dbReference>
<dbReference type="PANTHER" id="PTHR42847:SF4">
    <property type="entry name" value="ALKANESULFONATE MONOOXYGENASE-RELATED"/>
    <property type="match status" value="1"/>
</dbReference>
<organism evidence="6 7">
    <name type="scientific">Candidatus Desulfolinea nitratireducens</name>
    <dbReference type="NCBI Taxonomy" id="2841698"/>
    <lineage>
        <taxon>Bacteria</taxon>
        <taxon>Bacillati</taxon>
        <taxon>Chloroflexota</taxon>
        <taxon>Anaerolineae</taxon>
        <taxon>Anaerolineales</taxon>
        <taxon>Anaerolineales incertae sedis</taxon>
        <taxon>Candidatus Desulfolinea</taxon>
    </lineage>
</organism>
<name>A0A8J6THC4_9CHLR</name>
<reference evidence="6 7" key="1">
    <citation type="submission" date="2020-08" db="EMBL/GenBank/DDBJ databases">
        <title>Bridging the membrane lipid divide: bacteria of the FCB group superphylum have the potential to synthesize archaeal ether lipids.</title>
        <authorList>
            <person name="Villanueva L."/>
            <person name="Von Meijenfeldt F.A.B."/>
            <person name="Westbye A.B."/>
            <person name="Yadav S."/>
            <person name="Hopmans E.C."/>
            <person name="Dutilh B.E."/>
            <person name="Sinninghe Damste J.S."/>
        </authorList>
    </citation>
    <scope>NUCLEOTIDE SEQUENCE [LARGE SCALE GENOMIC DNA]</scope>
    <source>
        <strain evidence="6">NIOZ-UU36</strain>
    </source>
</reference>
<sequence>MKYGVHLFATEDSIQPGDLAQEAESRGFESVLFSEHTHIPVNFLQNNESGRNLKDYYWQAYDPFIAATVAAAATDRIKIGTGVSLILQHDPITLAKEVATIDQISNGRFLFGIGAGWLPDEMKNHGVAYRTRYMLIQEYVQAMKRIWSEEAPEYKGEFINFNKIKSYPKPIQSPHPPLISGGGIGPKSLDFIARNCDGWMPIVGIPEWHQIKEGISKLVEQVDAVGRPPGSIDLSVFSWSLPDEDVTNDMEQAGIKEIVISLEAKNREEVLPLLDEYASLIE</sequence>
<dbReference type="InterPro" id="IPR050172">
    <property type="entry name" value="SsuD_RutA_monooxygenase"/>
</dbReference>
<evidence type="ECO:0000313" key="6">
    <source>
        <dbReference type="EMBL" id="MBC8334440.1"/>
    </source>
</evidence>
<protein>
    <submittedName>
        <fullName evidence="6">TIGR03619 family F420-dependent LLM class oxidoreductase</fullName>
        <ecNumber evidence="6">1.-.-.-</ecNumber>
    </submittedName>
</protein>
<evidence type="ECO:0000259" key="5">
    <source>
        <dbReference type="Pfam" id="PF00296"/>
    </source>
</evidence>
<keyword evidence="4" id="KW-0503">Monooxygenase</keyword>
<dbReference type="Pfam" id="PF00296">
    <property type="entry name" value="Bac_luciferase"/>
    <property type="match status" value="1"/>
</dbReference>
<dbReference type="NCBIfam" id="TIGR03619">
    <property type="entry name" value="F420_Rv2161c"/>
    <property type="match status" value="1"/>
</dbReference>
<dbReference type="InterPro" id="IPR019921">
    <property type="entry name" value="Lucif-like_OxRdtase_Rv2161c"/>
</dbReference>
<evidence type="ECO:0000256" key="1">
    <source>
        <dbReference type="ARBA" id="ARBA00022630"/>
    </source>
</evidence>
<dbReference type="GO" id="GO:0046306">
    <property type="term" value="P:alkanesulfonate catabolic process"/>
    <property type="evidence" value="ECO:0007669"/>
    <property type="project" value="TreeGrafter"/>
</dbReference>
<gene>
    <name evidence="6" type="ORF">H8E29_04175</name>
</gene>
<dbReference type="InterPro" id="IPR011251">
    <property type="entry name" value="Luciferase-like_dom"/>
</dbReference>
<dbReference type="Proteomes" id="UP000614469">
    <property type="component" value="Unassembled WGS sequence"/>
</dbReference>